<reference evidence="1 2" key="1">
    <citation type="submission" date="2020-08" db="EMBL/GenBank/DDBJ databases">
        <title>Genomic Encyclopedia of Type Strains, Phase IV (KMG-IV): sequencing the most valuable type-strain genomes for metagenomic binning, comparative biology and taxonomic classification.</title>
        <authorList>
            <person name="Goeker M."/>
        </authorList>
    </citation>
    <scope>NUCLEOTIDE SEQUENCE [LARGE SCALE GENOMIC DNA]</scope>
    <source>
        <strain evidence="1 2">DSM 26723</strain>
    </source>
</reference>
<evidence type="ECO:0000313" key="2">
    <source>
        <dbReference type="Proteomes" id="UP000588068"/>
    </source>
</evidence>
<dbReference type="RefSeq" id="WP_184331555.1">
    <property type="nucleotide sequence ID" value="NZ_JACHHZ010000002.1"/>
</dbReference>
<accession>A0A841HMB0</accession>
<dbReference type="EMBL" id="JACHHZ010000002">
    <property type="protein sequence ID" value="MBB6093328.1"/>
    <property type="molecule type" value="Genomic_DNA"/>
</dbReference>
<gene>
    <name evidence="1" type="ORF">HNQ60_002206</name>
</gene>
<dbReference type="AlphaFoldDB" id="A0A841HMB0"/>
<dbReference type="Proteomes" id="UP000588068">
    <property type="component" value="Unassembled WGS sequence"/>
</dbReference>
<organism evidence="1 2">
    <name type="scientific">Povalibacter uvarum</name>
    <dbReference type="NCBI Taxonomy" id="732238"/>
    <lineage>
        <taxon>Bacteria</taxon>
        <taxon>Pseudomonadati</taxon>
        <taxon>Pseudomonadota</taxon>
        <taxon>Gammaproteobacteria</taxon>
        <taxon>Steroidobacterales</taxon>
        <taxon>Steroidobacteraceae</taxon>
        <taxon>Povalibacter</taxon>
    </lineage>
</organism>
<protein>
    <submittedName>
        <fullName evidence="1">Uncharacterized protein</fullName>
    </submittedName>
</protein>
<sequence>MTAPAASQARTSRNIALLKPARDNEDLVEHALQLFDSMLWVFRGTTRSDWTLSPPADADVVVVHQAEASDRVNALRSQGKLIVVLSTQRAAQAADEHTLVYPFPATQVMSLLEQLDEHLDGVRVEKAPTASPAAIATNQNTWSFVDAVRTVRAARNPGIWLSVEDSHGPVLWVRGDGARYQCSAATQAALRLGQLSGSPLVMERIATPRAGLLNGPGDELLWHCAYHASNSYAPWLNESTTYRLRYWPDLGQLRIGDDLTTTSQLRVIAALDALPSSPRMLLKRARVAREHAIRTLNALSACGFIEVVEAAAPTAQRTQFQAAKPQSGFRQLFRNLRRHLQRRSGR</sequence>
<comment type="caution">
    <text evidence="1">The sequence shown here is derived from an EMBL/GenBank/DDBJ whole genome shotgun (WGS) entry which is preliminary data.</text>
</comment>
<name>A0A841HMB0_9GAMM</name>
<keyword evidence="2" id="KW-1185">Reference proteome</keyword>
<proteinExistence type="predicted"/>
<evidence type="ECO:0000313" key="1">
    <source>
        <dbReference type="EMBL" id="MBB6093328.1"/>
    </source>
</evidence>